<dbReference type="InterPro" id="IPR036291">
    <property type="entry name" value="NAD(P)-bd_dom_sf"/>
</dbReference>
<dbReference type="EMBL" id="JAUIZM010000004">
    <property type="protein sequence ID" value="KAK1387705.1"/>
    <property type="molecule type" value="Genomic_DNA"/>
</dbReference>
<protein>
    <submittedName>
        <fullName evidence="1">Uncharacterized protein</fullName>
    </submittedName>
</protein>
<dbReference type="PANTHER" id="PTHR43000">
    <property type="entry name" value="DTDP-D-GLUCOSE 4,6-DEHYDRATASE-RELATED"/>
    <property type="match status" value="1"/>
</dbReference>
<reference evidence="1" key="1">
    <citation type="submission" date="2023-02" db="EMBL/GenBank/DDBJ databases">
        <title>Genome of toxic invasive species Heracleum sosnowskyi carries increased number of genes despite the absence of recent whole-genome duplications.</title>
        <authorList>
            <person name="Schelkunov M."/>
            <person name="Shtratnikova V."/>
            <person name="Makarenko M."/>
            <person name="Klepikova A."/>
            <person name="Omelchenko D."/>
            <person name="Novikova G."/>
            <person name="Obukhova E."/>
            <person name="Bogdanov V."/>
            <person name="Penin A."/>
            <person name="Logacheva M."/>
        </authorList>
    </citation>
    <scope>NUCLEOTIDE SEQUENCE</scope>
    <source>
        <strain evidence="1">Hsosn_3</strain>
        <tissue evidence="1">Leaf</tissue>
    </source>
</reference>
<evidence type="ECO:0000313" key="1">
    <source>
        <dbReference type="EMBL" id="KAK1387705.1"/>
    </source>
</evidence>
<name>A0AAD8MSG2_9APIA</name>
<gene>
    <name evidence="1" type="ORF">POM88_015883</name>
</gene>
<dbReference type="Proteomes" id="UP001237642">
    <property type="component" value="Unassembled WGS sequence"/>
</dbReference>
<dbReference type="SUPFAM" id="SSF51735">
    <property type="entry name" value="NAD(P)-binding Rossmann-fold domains"/>
    <property type="match status" value="1"/>
</dbReference>
<accession>A0AAD8MSG2</accession>
<dbReference type="Gene3D" id="3.40.50.720">
    <property type="entry name" value="NAD(P)-binding Rossmann-like Domain"/>
    <property type="match status" value="1"/>
</dbReference>
<organism evidence="1 2">
    <name type="scientific">Heracleum sosnowskyi</name>
    <dbReference type="NCBI Taxonomy" id="360622"/>
    <lineage>
        <taxon>Eukaryota</taxon>
        <taxon>Viridiplantae</taxon>
        <taxon>Streptophyta</taxon>
        <taxon>Embryophyta</taxon>
        <taxon>Tracheophyta</taxon>
        <taxon>Spermatophyta</taxon>
        <taxon>Magnoliopsida</taxon>
        <taxon>eudicotyledons</taxon>
        <taxon>Gunneridae</taxon>
        <taxon>Pentapetalae</taxon>
        <taxon>asterids</taxon>
        <taxon>campanulids</taxon>
        <taxon>Apiales</taxon>
        <taxon>Apiaceae</taxon>
        <taxon>Apioideae</taxon>
        <taxon>apioid superclade</taxon>
        <taxon>Tordylieae</taxon>
        <taxon>Tordyliinae</taxon>
        <taxon>Heracleum</taxon>
    </lineage>
</organism>
<keyword evidence="2" id="KW-1185">Reference proteome</keyword>
<proteinExistence type="predicted"/>
<dbReference type="AlphaFoldDB" id="A0AAD8MSG2"/>
<reference evidence="1" key="2">
    <citation type="submission" date="2023-05" db="EMBL/GenBank/DDBJ databases">
        <authorList>
            <person name="Schelkunov M.I."/>
        </authorList>
    </citation>
    <scope>NUCLEOTIDE SEQUENCE</scope>
    <source>
        <strain evidence="1">Hsosn_3</strain>
        <tissue evidence="1">Leaf</tissue>
    </source>
</reference>
<comment type="caution">
    <text evidence="1">The sequence shown here is derived from an EMBL/GenBank/DDBJ whole genome shotgun (WGS) entry which is preliminary data.</text>
</comment>
<evidence type="ECO:0000313" key="2">
    <source>
        <dbReference type="Proteomes" id="UP001237642"/>
    </source>
</evidence>
<sequence>MGAAGFIASHVANRLVRSYPDDKIVVLDKLDYCSNLKNLNPSRTAPNFNFARGILELLILSLQSDWTDQKVHPCKHTDEVYGERDGDAVLGNHEASQLLPTNPYSATKPKRRFLLWLMHGRP</sequence>